<dbReference type="Proteomes" id="UP001231189">
    <property type="component" value="Unassembled WGS sequence"/>
</dbReference>
<dbReference type="Pfam" id="PF00931">
    <property type="entry name" value="NB-ARC"/>
    <property type="match status" value="2"/>
</dbReference>
<dbReference type="InterPro" id="IPR038005">
    <property type="entry name" value="RX-like_CC"/>
</dbReference>
<evidence type="ECO:0000313" key="12">
    <source>
        <dbReference type="Proteomes" id="UP001231189"/>
    </source>
</evidence>
<feature type="domain" description="Disease resistance protein winged helix" evidence="9">
    <location>
        <begin position="776"/>
        <end position="847"/>
    </location>
</feature>
<evidence type="ECO:0008006" key="13">
    <source>
        <dbReference type="Google" id="ProtNLM"/>
    </source>
</evidence>
<dbReference type="InterPro" id="IPR044974">
    <property type="entry name" value="Disease_R_plants"/>
</dbReference>
<proteinExistence type="inferred from homology"/>
<dbReference type="InterPro" id="IPR055414">
    <property type="entry name" value="LRR_R13L4/SHOC2-like"/>
</dbReference>
<comment type="similarity">
    <text evidence="1">Belongs to the disease resistance NB-LRR family.</text>
</comment>
<dbReference type="Pfam" id="PF23598">
    <property type="entry name" value="LRR_14"/>
    <property type="match status" value="1"/>
</dbReference>
<dbReference type="Pfam" id="PF23559">
    <property type="entry name" value="WHD_DRP"/>
    <property type="match status" value="1"/>
</dbReference>
<feature type="domain" description="NB-ARC" evidence="7">
    <location>
        <begin position="307"/>
        <end position="474"/>
    </location>
</feature>
<evidence type="ECO:0000256" key="2">
    <source>
        <dbReference type="ARBA" id="ARBA00022614"/>
    </source>
</evidence>
<feature type="domain" description="NB-ARC" evidence="7">
    <location>
        <begin position="536"/>
        <end position="684"/>
    </location>
</feature>
<evidence type="ECO:0000259" key="10">
    <source>
        <dbReference type="Pfam" id="PF23598"/>
    </source>
</evidence>
<dbReference type="EMBL" id="JAUUTY010000007">
    <property type="protein sequence ID" value="KAK1613188.1"/>
    <property type="molecule type" value="Genomic_DNA"/>
</dbReference>
<dbReference type="InterPro" id="IPR027417">
    <property type="entry name" value="P-loop_NTPase"/>
</dbReference>
<evidence type="ECO:0000313" key="11">
    <source>
        <dbReference type="EMBL" id="KAK1613188.1"/>
    </source>
</evidence>
<name>A0AAD8VQM1_LOLMU</name>
<accession>A0AAD8VQM1</accession>
<evidence type="ECO:0000256" key="3">
    <source>
        <dbReference type="ARBA" id="ARBA00022737"/>
    </source>
</evidence>
<evidence type="ECO:0000259" key="8">
    <source>
        <dbReference type="Pfam" id="PF18052"/>
    </source>
</evidence>
<dbReference type="PANTHER" id="PTHR23155">
    <property type="entry name" value="DISEASE RESISTANCE PROTEIN RP"/>
    <property type="match status" value="1"/>
</dbReference>
<keyword evidence="2" id="KW-0433">Leucine-rich repeat</keyword>
<protein>
    <recommendedName>
        <fullName evidence="13">Disease resistance protein RPM1</fullName>
    </recommendedName>
</protein>
<keyword evidence="6" id="KW-0175">Coiled coil</keyword>
<dbReference type="InterPro" id="IPR002182">
    <property type="entry name" value="NB-ARC"/>
</dbReference>
<feature type="domain" description="Disease resistance R13L4/SHOC-2-like LRR" evidence="10">
    <location>
        <begin position="901"/>
        <end position="1272"/>
    </location>
</feature>
<dbReference type="GO" id="GO:0098542">
    <property type="term" value="P:defense response to other organism"/>
    <property type="evidence" value="ECO:0007669"/>
    <property type="project" value="TreeGrafter"/>
</dbReference>
<dbReference type="Gene3D" id="1.20.5.4130">
    <property type="match status" value="1"/>
</dbReference>
<dbReference type="SUPFAM" id="SSF52540">
    <property type="entry name" value="P-loop containing nucleoside triphosphate hydrolases"/>
    <property type="match status" value="2"/>
</dbReference>
<dbReference type="InterPro" id="IPR032675">
    <property type="entry name" value="LRR_dom_sf"/>
</dbReference>
<keyword evidence="5" id="KW-0611">Plant defense</keyword>
<dbReference type="CDD" id="cd14798">
    <property type="entry name" value="RX-CC_like"/>
    <property type="match status" value="1"/>
</dbReference>
<evidence type="ECO:0000256" key="5">
    <source>
        <dbReference type="ARBA" id="ARBA00022821"/>
    </source>
</evidence>
<evidence type="ECO:0000259" key="9">
    <source>
        <dbReference type="Pfam" id="PF23559"/>
    </source>
</evidence>
<dbReference type="PANTHER" id="PTHR23155:SF1135">
    <property type="entry name" value="OS08G0246300 PROTEIN"/>
    <property type="match status" value="1"/>
</dbReference>
<dbReference type="SUPFAM" id="SSF52047">
    <property type="entry name" value="RNI-like"/>
    <property type="match status" value="1"/>
</dbReference>
<dbReference type="PRINTS" id="PR00364">
    <property type="entry name" value="DISEASERSIST"/>
</dbReference>
<dbReference type="InterPro" id="IPR058922">
    <property type="entry name" value="WHD_DRP"/>
</dbReference>
<dbReference type="GO" id="GO:0043531">
    <property type="term" value="F:ADP binding"/>
    <property type="evidence" value="ECO:0007669"/>
    <property type="project" value="InterPro"/>
</dbReference>
<evidence type="ECO:0000256" key="6">
    <source>
        <dbReference type="ARBA" id="ARBA00023054"/>
    </source>
</evidence>
<organism evidence="11 12">
    <name type="scientific">Lolium multiflorum</name>
    <name type="common">Italian ryegrass</name>
    <name type="synonym">Lolium perenne subsp. multiflorum</name>
    <dbReference type="NCBI Taxonomy" id="4521"/>
    <lineage>
        <taxon>Eukaryota</taxon>
        <taxon>Viridiplantae</taxon>
        <taxon>Streptophyta</taxon>
        <taxon>Embryophyta</taxon>
        <taxon>Tracheophyta</taxon>
        <taxon>Spermatophyta</taxon>
        <taxon>Magnoliopsida</taxon>
        <taxon>Liliopsida</taxon>
        <taxon>Poales</taxon>
        <taxon>Poaceae</taxon>
        <taxon>BOP clade</taxon>
        <taxon>Pooideae</taxon>
        <taxon>Poodae</taxon>
        <taxon>Poeae</taxon>
        <taxon>Poeae Chloroplast Group 2 (Poeae type)</taxon>
        <taxon>Loliodinae</taxon>
        <taxon>Loliinae</taxon>
        <taxon>Lolium</taxon>
    </lineage>
</organism>
<dbReference type="Gene3D" id="3.40.50.300">
    <property type="entry name" value="P-loop containing nucleotide triphosphate hydrolases"/>
    <property type="match status" value="2"/>
</dbReference>
<feature type="domain" description="Disease resistance N-terminal" evidence="8">
    <location>
        <begin position="120"/>
        <end position="200"/>
    </location>
</feature>
<dbReference type="Gene3D" id="3.80.10.10">
    <property type="entry name" value="Ribonuclease Inhibitor"/>
    <property type="match status" value="1"/>
</dbReference>
<evidence type="ECO:0000259" key="7">
    <source>
        <dbReference type="Pfam" id="PF00931"/>
    </source>
</evidence>
<evidence type="ECO:0000256" key="1">
    <source>
        <dbReference type="ARBA" id="ARBA00008894"/>
    </source>
</evidence>
<sequence length="1281" mass="145060">MVQEYAHLTCGFPRHMCCRESFCDGPLSSLMAPNPSVIQLTTYDFWEKYCQNLHISDLDNRPSISPSERASLGAQLKHNPIQHSQHHTQDLNTRSREVAAMADLVVGSMADLVVGLAKSVVEGALTKAQSAIEEESQLQQSAQRDLVFITGEFEMMHSFLNVATKERVENKVVMTWVRQVRELAYDVEDCIEFVVHLDTKTSKTNWFWRMIPSWCITPPPTALALDKAVSEIEQLKAQVKDVSTRNSRYSLISDSGSKPVTQHHAAMAGTTALSSTELNMLAEARDAARRQQGLGDITHLITNKDNQDPHLQVISVWGTGSDLGTTSIIRKAYSDPEICKKFLCRAWVKLMHPFNPNEFVRRFMAQVYKNSCDEQGVDVGVHVLTKMKAEQGDLLKEFVKEVKTKTYLVVLENLTDMVDWDDVRTFLPDMMNGSWIIVSTQQFEIASLCIGDSYQPLELQQFSPEHSVCAFFKEGSQGDKDEKLALSQVGQNSSYGKTPSSNWEAATYWMKNSPLVGRETEMNELGSYTAKACFSNSRVVSVWGIAGIGKSALVRNLYYDRILHSGQFKQYSWVDISHPFNLRDFSRSLISDHHSEKDPIKECRELLSQGQCLVVIDDLQSKEEWDLIQAALVSRPSSSIIIVITTDATLATHCTKNEDQVFNVKGLQADAAMDLFRKEVKRKNPACPLHDHKDEDLEELILKCGGLPKVIVSIAALLATQTVTLMDTVRALNDKFMHDLETNPDYDSLRGLFDWMYNYFRTCPDSLKPCIFYLSIFPRGHNIRRRRLVRRWIAEGYSRDSEEESAVDKGENFFSKLLDLSIIQHIPQLVTTAFSDTRMVTCQVNAFIREYIVSRRMEENLVFELGPNCVLTTQRTGRHLIILKGWDRDRIVFESIDFSRLRSLTVFGKWETFFISESMRLLRVLDLEDTSGLKDEDLKIMVQWLLRLKFLSLRGCKDISRLPNSLGDLRQLQTLDVRHTRIVKLPASISKLQKLQYVRAGTKAPASAPPASSSRLPEFIRRHGLVGVKVPRGIGKLTALHTLGVVNVDASGGKAIVEELKKLTQLRKLGVSGINRYNINEFFSETSVLVHLESVLVQLDEDSRGCLEKISLPWKNMQSLTLYGLQDMLPPLEMDTLKKLRKLDLEMDTLQSIGMEFLAKLPELRIIHLRVKQLVDGKLHFCAKMEGLELDTFEKVKILEVTCMSSRLHVSFGSKSMKNLELLKIDCSSAAYELTGQNNLLELKEVFLKGTDDEEVKTSVENLLADHPRKPAVKLGLQRSS</sequence>
<comment type="caution">
    <text evidence="11">The sequence shown here is derived from an EMBL/GenBank/DDBJ whole genome shotgun (WGS) entry which is preliminary data.</text>
</comment>
<keyword evidence="3" id="KW-0677">Repeat</keyword>
<keyword evidence="4" id="KW-0547">Nucleotide-binding</keyword>
<gene>
    <name evidence="11" type="ORF">QYE76_036861</name>
</gene>
<dbReference type="Pfam" id="PF18052">
    <property type="entry name" value="Rx_N"/>
    <property type="match status" value="1"/>
</dbReference>
<keyword evidence="12" id="KW-1185">Reference proteome</keyword>
<evidence type="ECO:0000256" key="4">
    <source>
        <dbReference type="ARBA" id="ARBA00022741"/>
    </source>
</evidence>
<dbReference type="InterPro" id="IPR041118">
    <property type="entry name" value="Rx_N"/>
</dbReference>
<reference evidence="11" key="1">
    <citation type="submission" date="2023-07" db="EMBL/GenBank/DDBJ databases">
        <title>A chromosome-level genome assembly of Lolium multiflorum.</title>
        <authorList>
            <person name="Chen Y."/>
            <person name="Copetti D."/>
            <person name="Kolliker R."/>
            <person name="Studer B."/>
        </authorList>
    </citation>
    <scope>NUCLEOTIDE SEQUENCE</scope>
    <source>
        <strain evidence="11">02402/16</strain>
        <tissue evidence="11">Leaf</tissue>
    </source>
</reference>